<reference evidence="8 9" key="1">
    <citation type="submission" date="2014-12" db="EMBL/GenBank/DDBJ databases">
        <title>Genomes of Geoalkalibacter ferrihydriticus and Geoalkalibacter subterraneus, two haloalkaliphilic metal-reducing members of the Geobacteraceae.</title>
        <authorList>
            <person name="Badalamenti J.P."/>
            <person name="Torres C.I."/>
            <person name="Krajmalnik-Brown R."/>
            <person name="Bond D.R."/>
        </authorList>
    </citation>
    <scope>NUCLEOTIDE SEQUENCE [LARGE SCALE GENOMIC DNA]</scope>
    <source>
        <strain evidence="8 9">DSM 17813</strain>
    </source>
</reference>
<dbReference type="EC" id="3.6.1.1" evidence="7"/>
<keyword evidence="4 7" id="KW-0378">Hydrolase</keyword>
<comment type="function">
    <text evidence="7">Catalyzes the hydrolysis of inorganic pyrophosphate (PPi) forming two phosphate ions.</text>
</comment>
<keyword evidence="3 7" id="KW-0479">Metal-binding</keyword>
<feature type="binding site" evidence="7">
    <location>
        <position position="31"/>
    </location>
    <ligand>
        <name>substrate</name>
    </ligand>
</feature>
<dbReference type="GO" id="GO:0004427">
    <property type="term" value="F:inorganic diphosphate phosphatase activity"/>
    <property type="evidence" value="ECO:0007669"/>
    <property type="project" value="UniProtKB-UniRule"/>
</dbReference>
<dbReference type="GO" id="GO:0006796">
    <property type="term" value="P:phosphate-containing compound metabolic process"/>
    <property type="evidence" value="ECO:0007669"/>
    <property type="project" value="InterPro"/>
</dbReference>
<evidence type="ECO:0000256" key="7">
    <source>
        <dbReference type="HAMAP-Rule" id="MF_00209"/>
    </source>
</evidence>
<evidence type="ECO:0000256" key="5">
    <source>
        <dbReference type="ARBA" id="ARBA00022842"/>
    </source>
</evidence>
<name>A0A0C2HFX8_9BACT</name>
<feature type="binding site" evidence="7">
    <location>
        <position position="72"/>
    </location>
    <ligand>
        <name>Mg(2+)</name>
        <dbReference type="ChEBI" id="CHEBI:18420"/>
        <label>1</label>
    </ligand>
</feature>
<comment type="cofactor">
    <cofactor evidence="1 7">
        <name>Mg(2+)</name>
        <dbReference type="ChEBI" id="CHEBI:18420"/>
    </cofactor>
</comment>
<protein>
    <recommendedName>
        <fullName evidence="7">Inorganic pyrophosphatase</fullName>
        <ecNumber evidence="7">3.6.1.1</ecNumber>
    </recommendedName>
    <alternativeName>
        <fullName evidence="7">Pyrophosphate phospho-hydrolase</fullName>
        <shortName evidence="7">PPase</shortName>
    </alternativeName>
</protein>
<evidence type="ECO:0000256" key="3">
    <source>
        <dbReference type="ARBA" id="ARBA00022723"/>
    </source>
</evidence>
<comment type="catalytic activity">
    <reaction evidence="6 7">
        <text>diphosphate + H2O = 2 phosphate + H(+)</text>
        <dbReference type="Rhea" id="RHEA:24576"/>
        <dbReference type="ChEBI" id="CHEBI:15377"/>
        <dbReference type="ChEBI" id="CHEBI:15378"/>
        <dbReference type="ChEBI" id="CHEBI:33019"/>
        <dbReference type="ChEBI" id="CHEBI:43474"/>
        <dbReference type="EC" id="3.6.1.1"/>
    </reaction>
</comment>
<feature type="binding site" evidence="7">
    <location>
        <position position="104"/>
    </location>
    <ligand>
        <name>Mg(2+)</name>
        <dbReference type="ChEBI" id="CHEBI:18420"/>
        <label>1</label>
    </ligand>
</feature>
<dbReference type="InterPro" id="IPR036649">
    <property type="entry name" value="Pyrophosphatase_sf"/>
</dbReference>
<dbReference type="InterPro" id="IPR008162">
    <property type="entry name" value="Pyrophosphatase"/>
</dbReference>
<dbReference type="PANTHER" id="PTHR10286">
    <property type="entry name" value="INORGANIC PYROPHOSPHATASE"/>
    <property type="match status" value="1"/>
</dbReference>
<dbReference type="CDD" id="cd00412">
    <property type="entry name" value="pyrophosphatase"/>
    <property type="match status" value="1"/>
</dbReference>
<evidence type="ECO:0000256" key="6">
    <source>
        <dbReference type="ARBA" id="ARBA00047820"/>
    </source>
</evidence>
<feature type="binding site" evidence="7">
    <location>
        <position position="57"/>
    </location>
    <ligand>
        <name>substrate</name>
    </ligand>
</feature>
<accession>A0A0C2HFX8</accession>
<dbReference type="Pfam" id="PF00719">
    <property type="entry name" value="Pyrophosphatase"/>
    <property type="match status" value="1"/>
</dbReference>
<dbReference type="GO" id="GO:0000287">
    <property type="term" value="F:magnesium ion binding"/>
    <property type="evidence" value="ECO:0007669"/>
    <property type="project" value="UniProtKB-UniRule"/>
</dbReference>
<sequence>MNPWHDIPIDLDRLEEGFPTVIEIPKGSKNKYELDKDTGMLRLDRVIYGAVHYPANYGFIPQTFCEDGDALDVLVLGQEPVYPLTIMVARAIGVVRMRDEKGADDKIIAVNLHDPAFSHYRHHRDLPGYLMAEIRKFFEEYKTLENKETVVGDIQGPEEALGILVEALELYAHKGLGRGKSS</sequence>
<evidence type="ECO:0000313" key="9">
    <source>
        <dbReference type="Proteomes" id="UP000035068"/>
    </source>
</evidence>
<feature type="binding site" evidence="7">
    <location>
        <position position="67"/>
    </location>
    <ligand>
        <name>Mg(2+)</name>
        <dbReference type="ChEBI" id="CHEBI:18420"/>
        <label>1</label>
    </ligand>
</feature>
<dbReference type="Proteomes" id="UP000035068">
    <property type="component" value="Unassembled WGS sequence"/>
</dbReference>
<dbReference type="FunFam" id="3.90.80.10:FF:000003">
    <property type="entry name" value="Inorganic pyrophosphatase"/>
    <property type="match status" value="1"/>
</dbReference>
<gene>
    <name evidence="7" type="primary">ppa</name>
    <name evidence="8" type="ORF">GFER_14760</name>
</gene>
<dbReference type="GO" id="GO:0005737">
    <property type="term" value="C:cytoplasm"/>
    <property type="evidence" value="ECO:0007669"/>
    <property type="project" value="UniProtKB-SubCell"/>
</dbReference>
<dbReference type="HAMAP" id="MF_00209">
    <property type="entry name" value="Inorganic_PPase"/>
    <property type="match status" value="1"/>
</dbReference>
<evidence type="ECO:0000256" key="4">
    <source>
        <dbReference type="ARBA" id="ARBA00022801"/>
    </source>
</evidence>
<evidence type="ECO:0000256" key="1">
    <source>
        <dbReference type="ARBA" id="ARBA00001946"/>
    </source>
</evidence>
<dbReference type="EMBL" id="JWJD01000007">
    <property type="protein sequence ID" value="KIH75841.1"/>
    <property type="molecule type" value="Genomic_DNA"/>
</dbReference>
<comment type="caution">
    <text evidence="8">The sequence shown here is derived from an EMBL/GenBank/DDBJ whole genome shotgun (WGS) entry which is preliminary data.</text>
</comment>
<dbReference type="SUPFAM" id="SSF50324">
    <property type="entry name" value="Inorganic pyrophosphatase"/>
    <property type="match status" value="1"/>
</dbReference>
<proteinExistence type="inferred from homology"/>
<evidence type="ECO:0000256" key="2">
    <source>
        <dbReference type="ARBA" id="ARBA00022490"/>
    </source>
</evidence>
<feature type="binding site" evidence="7">
    <location>
        <position position="45"/>
    </location>
    <ligand>
        <name>substrate</name>
    </ligand>
</feature>
<keyword evidence="5 7" id="KW-0460">Magnesium</keyword>
<keyword evidence="2 7" id="KW-0963">Cytoplasm</keyword>
<evidence type="ECO:0000313" key="8">
    <source>
        <dbReference type="EMBL" id="KIH75841.1"/>
    </source>
</evidence>
<comment type="similarity">
    <text evidence="7">Belongs to the PPase family.</text>
</comment>
<dbReference type="AlphaFoldDB" id="A0A0C2HFX8"/>
<dbReference type="RefSeq" id="WP_040100640.1">
    <property type="nucleotide sequence ID" value="NZ_JWJD01000007.1"/>
</dbReference>
<comment type="subunit">
    <text evidence="7">Homohexamer.</text>
</comment>
<feature type="binding site" evidence="7">
    <location>
        <position position="72"/>
    </location>
    <ligand>
        <name>Mg(2+)</name>
        <dbReference type="ChEBI" id="CHEBI:18420"/>
        <label>2</label>
    </ligand>
</feature>
<feature type="binding site" evidence="7">
    <location>
        <position position="141"/>
    </location>
    <ligand>
        <name>substrate</name>
    </ligand>
</feature>
<keyword evidence="9" id="KW-1185">Reference proteome</keyword>
<organism evidence="8 9">
    <name type="scientific">Geoalkalibacter ferrihydriticus DSM 17813</name>
    <dbReference type="NCBI Taxonomy" id="1121915"/>
    <lineage>
        <taxon>Bacteria</taxon>
        <taxon>Pseudomonadati</taxon>
        <taxon>Thermodesulfobacteriota</taxon>
        <taxon>Desulfuromonadia</taxon>
        <taxon>Desulfuromonadales</taxon>
        <taxon>Geoalkalibacteraceae</taxon>
        <taxon>Geoalkalibacter</taxon>
    </lineage>
</organism>
<comment type="subcellular location">
    <subcellularLocation>
        <location evidence="7">Cytoplasm</location>
    </subcellularLocation>
</comment>
<dbReference type="Gene3D" id="3.90.80.10">
    <property type="entry name" value="Inorganic pyrophosphatase"/>
    <property type="match status" value="1"/>
</dbReference>